<evidence type="ECO:0000256" key="1">
    <source>
        <dbReference type="SAM" id="MobiDB-lite"/>
    </source>
</evidence>
<evidence type="ECO:0000313" key="2">
    <source>
        <dbReference type="EMBL" id="KAF2299387.1"/>
    </source>
</evidence>
<accession>A0A6A6LFQ1</accession>
<gene>
    <name evidence="2" type="ORF">GH714_031799</name>
</gene>
<feature type="region of interest" description="Disordered" evidence="1">
    <location>
        <begin position="220"/>
        <end position="251"/>
    </location>
</feature>
<dbReference type="EMBL" id="JAAGAX010000011">
    <property type="protein sequence ID" value="KAF2299387.1"/>
    <property type="molecule type" value="Genomic_DNA"/>
</dbReference>
<feature type="region of interest" description="Disordered" evidence="1">
    <location>
        <begin position="269"/>
        <end position="305"/>
    </location>
</feature>
<proteinExistence type="predicted"/>
<reference evidence="2 3" key="1">
    <citation type="journal article" date="2020" name="Mol. Plant">
        <title>The Chromosome-Based Rubber Tree Genome Provides New Insights into Spurge Genome Evolution and Rubber Biosynthesis.</title>
        <authorList>
            <person name="Liu J."/>
            <person name="Shi C."/>
            <person name="Shi C.C."/>
            <person name="Li W."/>
            <person name="Zhang Q.J."/>
            <person name="Zhang Y."/>
            <person name="Li K."/>
            <person name="Lu H.F."/>
            <person name="Shi C."/>
            <person name="Zhu S.T."/>
            <person name="Xiao Z.Y."/>
            <person name="Nan H."/>
            <person name="Yue Y."/>
            <person name="Zhu X.G."/>
            <person name="Wu Y."/>
            <person name="Hong X.N."/>
            <person name="Fan G.Y."/>
            <person name="Tong Y."/>
            <person name="Zhang D."/>
            <person name="Mao C.L."/>
            <person name="Liu Y.L."/>
            <person name="Hao S.J."/>
            <person name="Liu W.Q."/>
            <person name="Lv M.Q."/>
            <person name="Zhang H.B."/>
            <person name="Liu Y."/>
            <person name="Hu-Tang G.R."/>
            <person name="Wang J.P."/>
            <person name="Wang J.H."/>
            <person name="Sun Y.H."/>
            <person name="Ni S.B."/>
            <person name="Chen W.B."/>
            <person name="Zhang X.C."/>
            <person name="Jiao Y.N."/>
            <person name="Eichler E.E."/>
            <person name="Li G.H."/>
            <person name="Liu X."/>
            <person name="Gao L.Z."/>
        </authorList>
    </citation>
    <scope>NUCLEOTIDE SEQUENCE [LARGE SCALE GENOMIC DNA]</scope>
    <source>
        <strain evidence="3">cv. GT1</strain>
        <tissue evidence="2">Leaf</tissue>
    </source>
</reference>
<evidence type="ECO:0000313" key="3">
    <source>
        <dbReference type="Proteomes" id="UP000467840"/>
    </source>
</evidence>
<feature type="compositionally biased region" description="Basic residues" evidence="1">
    <location>
        <begin position="295"/>
        <end position="305"/>
    </location>
</feature>
<sequence length="305" mass="34487">MSSNVISPMEVQATKVVKPEADQACGSHDRINVEDGASGSNVQPIEEAKEPSDIVIDTEHLQERLDSLKKEAAGKPVKTRIQRVPYMLRENKELEKYYKPTVVAIGPIHCKDPNFEYGERMKRSLTGEFIKEHAIEAGNLYRRIMKDLKKLKMCYAEDGMNINNEQVALAEQDILLLENQLPYELLELLISSFVQENKKKTIRDSITNFISSRKIFLPQAKSRKEPSPSSATVSGKEPLPSSAAKTRKDPPCHLLDLLRQEMLVDFIKPIRRKDGTSPRPNSEIKVPTAASHQPASKKKKKKKEM</sequence>
<dbReference type="Proteomes" id="UP000467840">
    <property type="component" value="Chromosome 1"/>
</dbReference>
<dbReference type="InterPro" id="IPR004158">
    <property type="entry name" value="DUF247_pln"/>
</dbReference>
<dbReference type="AlphaFoldDB" id="A0A6A6LFQ1"/>
<comment type="caution">
    <text evidence="2">The sequence shown here is derived from an EMBL/GenBank/DDBJ whole genome shotgun (WGS) entry which is preliminary data.</text>
</comment>
<protein>
    <submittedName>
        <fullName evidence="2">Uncharacterized protein</fullName>
    </submittedName>
</protein>
<feature type="region of interest" description="Disordered" evidence="1">
    <location>
        <begin position="27"/>
        <end position="50"/>
    </location>
</feature>
<dbReference type="Pfam" id="PF03140">
    <property type="entry name" value="DUF247"/>
    <property type="match status" value="2"/>
</dbReference>
<name>A0A6A6LFQ1_HEVBR</name>
<organism evidence="2 3">
    <name type="scientific">Hevea brasiliensis</name>
    <name type="common">Para rubber tree</name>
    <name type="synonym">Siphonia brasiliensis</name>
    <dbReference type="NCBI Taxonomy" id="3981"/>
    <lineage>
        <taxon>Eukaryota</taxon>
        <taxon>Viridiplantae</taxon>
        <taxon>Streptophyta</taxon>
        <taxon>Embryophyta</taxon>
        <taxon>Tracheophyta</taxon>
        <taxon>Spermatophyta</taxon>
        <taxon>Magnoliopsida</taxon>
        <taxon>eudicotyledons</taxon>
        <taxon>Gunneridae</taxon>
        <taxon>Pentapetalae</taxon>
        <taxon>rosids</taxon>
        <taxon>fabids</taxon>
        <taxon>Malpighiales</taxon>
        <taxon>Euphorbiaceae</taxon>
        <taxon>Crotonoideae</taxon>
        <taxon>Micrandreae</taxon>
        <taxon>Hevea</taxon>
    </lineage>
</organism>
<dbReference type="PANTHER" id="PTHR31170">
    <property type="entry name" value="BNAC04G53230D PROTEIN"/>
    <property type="match status" value="1"/>
</dbReference>
<keyword evidence="3" id="KW-1185">Reference proteome</keyword>